<dbReference type="InterPro" id="IPR001000">
    <property type="entry name" value="GH10_dom"/>
</dbReference>
<keyword evidence="5 12" id="KW-0732">Signal</keyword>
<dbReference type="PANTHER" id="PTHR31490">
    <property type="entry name" value="GLYCOSYL HYDROLASE"/>
    <property type="match status" value="1"/>
</dbReference>
<evidence type="ECO:0000256" key="8">
    <source>
        <dbReference type="ARBA" id="ARBA00023295"/>
    </source>
</evidence>
<dbReference type="Gene3D" id="3.20.20.80">
    <property type="entry name" value="Glycosidases"/>
    <property type="match status" value="1"/>
</dbReference>
<evidence type="ECO:0000256" key="5">
    <source>
        <dbReference type="ARBA" id="ARBA00022729"/>
    </source>
</evidence>
<evidence type="ECO:0000256" key="11">
    <source>
        <dbReference type="SAM" id="MobiDB-lite"/>
    </source>
</evidence>
<evidence type="ECO:0000256" key="4">
    <source>
        <dbReference type="ARBA" id="ARBA00022651"/>
    </source>
</evidence>
<keyword evidence="7" id="KW-0119">Carbohydrate metabolism</keyword>
<reference evidence="14" key="1">
    <citation type="submission" date="2023-08" db="EMBL/GenBank/DDBJ databases">
        <title>Reference Genome Resource for the Citrus Pathogen Phytophthora citrophthora.</title>
        <authorList>
            <person name="Moller H."/>
            <person name="Coetzee B."/>
            <person name="Rose L.J."/>
            <person name="Van Niekerk J.M."/>
        </authorList>
    </citation>
    <scope>NUCLEOTIDE SEQUENCE</scope>
    <source>
        <strain evidence="14">STE-U-9442</strain>
    </source>
</reference>
<dbReference type="PRINTS" id="PR00134">
    <property type="entry name" value="GLHYDRLASE10"/>
</dbReference>
<comment type="catalytic activity">
    <reaction evidence="1">
        <text>Endohydrolysis of (1-&gt;4)-beta-D-xylosidic linkages in xylans.</text>
        <dbReference type="EC" id="3.2.1.8"/>
    </reaction>
</comment>
<dbReference type="GO" id="GO:0045493">
    <property type="term" value="P:xylan catabolic process"/>
    <property type="evidence" value="ECO:0007669"/>
    <property type="project" value="UniProtKB-KW"/>
</dbReference>
<evidence type="ECO:0000256" key="9">
    <source>
        <dbReference type="ARBA" id="ARBA00023326"/>
    </source>
</evidence>
<evidence type="ECO:0000256" key="2">
    <source>
        <dbReference type="ARBA" id="ARBA00007495"/>
    </source>
</evidence>
<dbReference type="AlphaFoldDB" id="A0AAD9LMH5"/>
<comment type="similarity">
    <text evidence="2">Belongs to the glycosyl hydrolase 10 (cellulase F) family.</text>
</comment>
<evidence type="ECO:0000256" key="3">
    <source>
        <dbReference type="ARBA" id="ARBA00012590"/>
    </source>
</evidence>
<evidence type="ECO:0000256" key="1">
    <source>
        <dbReference type="ARBA" id="ARBA00000681"/>
    </source>
</evidence>
<protein>
    <recommendedName>
        <fullName evidence="3">endo-1,4-beta-xylanase</fullName>
        <ecNumber evidence="3">3.2.1.8</ecNumber>
    </recommendedName>
</protein>
<dbReference type="SUPFAM" id="SSF51445">
    <property type="entry name" value="(Trans)glycosidases"/>
    <property type="match status" value="1"/>
</dbReference>
<evidence type="ECO:0000256" key="7">
    <source>
        <dbReference type="ARBA" id="ARBA00023277"/>
    </source>
</evidence>
<comment type="caution">
    <text evidence="14">The sequence shown here is derived from an EMBL/GenBank/DDBJ whole genome shotgun (WGS) entry which is preliminary data.</text>
</comment>
<sequence length="491" mass="51604">MKVFTALAIAGLSLSIANGALLTSTYTGTKGLHELATAQGKYMGTATDNGELTDTYYVAALQNVSEFGMITPGNAMKWDATESTQNTFTYTKADAIVTLAGDMGAKVRCHTLLWHQQVPDWVQSLSKTEMLSALENHITEVMTHFGDSCYAWDVANEVMGDDATYRKSFWYTATGTDYITTAFKTANSVKKSLGLSTKLYYNDYNTDTVNAKSTAVKDMIQTLLLDKDIGIDGVGFQSHSSYSDTATAADIVTNLERFTALGLDVAFTELDVKTSSTTPSEDEQEKQVTVYTNVVSACKQVEDCVGVTIWDFDDTYTWLSNAAPLPWYQPNGKGTALVRKRAYDGIVAGWGTSGSTASSGTTSTANSAATTTTSVAGESSLEEESSITASSTTDTTSSSTEAETTGILDTEASSASAGILSSSTEGSNTTTTESSTTGSETSSLTGSTETSSSDTATSAIDSSAATTTATSTAGSSQTAGKSGACSRRLRK</sequence>
<keyword evidence="15" id="KW-1185">Reference proteome</keyword>
<dbReference type="Proteomes" id="UP001259832">
    <property type="component" value="Unassembled WGS sequence"/>
</dbReference>
<feature type="compositionally biased region" description="Low complexity" evidence="11">
    <location>
        <begin position="412"/>
        <end position="484"/>
    </location>
</feature>
<evidence type="ECO:0000256" key="6">
    <source>
        <dbReference type="ARBA" id="ARBA00022801"/>
    </source>
</evidence>
<dbReference type="EC" id="3.2.1.8" evidence="3"/>
<dbReference type="SMART" id="SM00633">
    <property type="entry name" value="Glyco_10"/>
    <property type="match status" value="1"/>
</dbReference>
<feature type="active site" description="Nucleophile" evidence="10">
    <location>
        <position position="269"/>
    </location>
</feature>
<evidence type="ECO:0000313" key="14">
    <source>
        <dbReference type="EMBL" id="KAK1942623.1"/>
    </source>
</evidence>
<dbReference type="InterPro" id="IPR044846">
    <property type="entry name" value="GH10"/>
</dbReference>
<feature type="compositionally biased region" description="Low complexity" evidence="11">
    <location>
        <begin position="353"/>
        <end position="379"/>
    </location>
</feature>
<dbReference type="PROSITE" id="PS51760">
    <property type="entry name" value="GH10_2"/>
    <property type="match status" value="1"/>
</dbReference>
<evidence type="ECO:0000256" key="12">
    <source>
        <dbReference type="SAM" id="SignalP"/>
    </source>
</evidence>
<proteinExistence type="inferred from homology"/>
<dbReference type="GO" id="GO:0031176">
    <property type="term" value="F:endo-1,4-beta-xylanase activity"/>
    <property type="evidence" value="ECO:0007669"/>
    <property type="project" value="UniProtKB-EC"/>
</dbReference>
<dbReference type="InterPro" id="IPR031158">
    <property type="entry name" value="GH10_AS"/>
</dbReference>
<keyword evidence="9" id="KW-0624">Polysaccharide degradation</keyword>
<feature type="domain" description="GH10" evidence="13">
    <location>
        <begin position="29"/>
        <end position="349"/>
    </location>
</feature>
<feature type="region of interest" description="Disordered" evidence="11">
    <location>
        <begin position="353"/>
        <end position="491"/>
    </location>
</feature>
<feature type="compositionally biased region" description="Low complexity" evidence="11">
    <location>
        <begin position="386"/>
        <end position="405"/>
    </location>
</feature>
<evidence type="ECO:0000256" key="10">
    <source>
        <dbReference type="PROSITE-ProRule" id="PRU10061"/>
    </source>
</evidence>
<evidence type="ECO:0000259" key="13">
    <source>
        <dbReference type="PROSITE" id="PS51760"/>
    </source>
</evidence>
<dbReference type="Pfam" id="PF00331">
    <property type="entry name" value="Glyco_hydro_10"/>
    <property type="match status" value="1"/>
</dbReference>
<feature type="signal peptide" evidence="12">
    <location>
        <begin position="1"/>
        <end position="19"/>
    </location>
</feature>
<keyword evidence="8" id="KW-0326">Glycosidase</keyword>
<evidence type="ECO:0000313" key="15">
    <source>
        <dbReference type="Proteomes" id="UP001259832"/>
    </source>
</evidence>
<dbReference type="PANTHER" id="PTHR31490:SF88">
    <property type="entry name" value="BETA-XYLANASE"/>
    <property type="match status" value="1"/>
</dbReference>
<accession>A0AAD9LMH5</accession>
<feature type="chain" id="PRO_5042043780" description="endo-1,4-beta-xylanase" evidence="12">
    <location>
        <begin position="20"/>
        <end position="491"/>
    </location>
</feature>
<dbReference type="EMBL" id="JASMQC010000009">
    <property type="protein sequence ID" value="KAK1942623.1"/>
    <property type="molecule type" value="Genomic_DNA"/>
</dbReference>
<organism evidence="14 15">
    <name type="scientific">Phytophthora citrophthora</name>
    <dbReference type="NCBI Taxonomy" id="4793"/>
    <lineage>
        <taxon>Eukaryota</taxon>
        <taxon>Sar</taxon>
        <taxon>Stramenopiles</taxon>
        <taxon>Oomycota</taxon>
        <taxon>Peronosporomycetes</taxon>
        <taxon>Peronosporales</taxon>
        <taxon>Peronosporaceae</taxon>
        <taxon>Phytophthora</taxon>
    </lineage>
</organism>
<keyword evidence="4" id="KW-0858">Xylan degradation</keyword>
<dbReference type="PROSITE" id="PS00591">
    <property type="entry name" value="GH10_1"/>
    <property type="match status" value="1"/>
</dbReference>
<name>A0AAD9LMH5_9STRA</name>
<keyword evidence="6" id="KW-0378">Hydrolase</keyword>
<dbReference type="InterPro" id="IPR017853">
    <property type="entry name" value="GH"/>
</dbReference>
<gene>
    <name evidence="14" type="ORF">P3T76_006122</name>
</gene>